<accession>A0AAV2SED9</accession>
<dbReference type="AlphaFoldDB" id="A0AAV2SED9"/>
<feature type="transmembrane region" description="Helical" evidence="2">
    <location>
        <begin position="71"/>
        <end position="91"/>
    </location>
</feature>
<dbReference type="Gene3D" id="1.20.1070.10">
    <property type="entry name" value="Rhodopsin 7-helix transmembrane proteins"/>
    <property type="match status" value="1"/>
</dbReference>
<keyword evidence="2" id="KW-0472">Membrane</keyword>
<name>A0AAV2SED9_MEGNR</name>
<protein>
    <submittedName>
        <fullName evidence="3">Uncharacterized protein</fullName>
    </submittedName>
</protein>
<keyword evidence="2" id="KW-1133">Transmembrane helix</keyword>
<evidence type="ECO:0000313" key="3">
    <source>
        <dbReference type="EMBL" id="CAL4189814.1"/>
    </source>
</evidence>
<dbReference type="PANTHER" id="PTHR46953">
    <property type="entry name" value="G-PROTEIN COUPLED RECEPTOR MTH-LIKE 1-RELATED"/>
    <property type="match status" value="1"/>
</dbReference>
<keyword evidence="4" id="KW-1185">Reference proteome</keyword>
<organism evidence="3 4">
    <name type="scientific">Meganyctiphanes norvegica</name>
    <name type="common">Northern krill</name>
    <name type="synonym">Thysanopoda norvegica</name>
    <dbReference type="NCBI Taxonomy" id="48144"/>
    <lineage>
        <taxon>Eukaryota</taxon>
        <taxon>Metazoa</taxon>
        <taxon>Ecdysozoa</taxon>
        <taxon>Arthropoda</taxon>
        <taxon>Crustacea</taxon>
        <taxon>Multicrustacea</taxon>
        <taxon>Malacostraca</taxon>
        <taxon>Eumalacostraca</taxon>
        <taxon>Eucarida</taxon>
        <taxon>Euphausiacea</taxon>
        <taxon>Euphausiidae</taxon>
        <taxon>Meganyctiphanes</taxon>
    </lineage>
</organism>
<proteinExistence type="predicted"/>
<dbReference type="Proteomes" id="UP001497623">
    <property type="component" value="Unassembled WGS sequence"/>
</dbReference>
<sequence>MVNRTLNDSMSGFTIQYLPAMLPYYMVPIAILFLINFIFIGITYHNMRIIRREYRSVDGPMPEESTRMNQYLATFWPQFYLLVLMSASWLTELLSFLIGPEELWAPTDLLNTLQGVFVFFVFLTHHEKRALLKGELPRLLKISNVVINNVDAAQNNIHAQNQALEKKVVHSAKMLNIWPFTSRSTSSLNLEDDDPSTSTSPTGITLVSMTQIEHGKALSDNPKHPILNQSVPCQSDQHNGNNVNDQRNKLELSGINNDSYHTNQ</sequence>
<feature type="transmembrane region" description="Helical" evidence="2">
    <location>
        <begin position="24"/>
        <end position="45"/>
    </location>
</feature>
<feature type="non-terminal residue" evidence="3">
    <location>
        <position position="264"/>
    </location>
</feature>
<evidence type="ECO:0000256" key="1">
    <source>
        <dbReference type="SAM" id="MobiDB-lite"/>
    </source>
</evidence>
<feature type="compositionally biased region" description="Polar residues" evidence="1">
    <location>
        <begin position="254"/>
        <end position="264"/>
    </location>
</feature>
<evidence type="ECO:0000256" key="2">
    <source>
        <dbReference type="SAM" id="Phobius"/>
    </source>
</evidence>
<dbReference type="PANTHER" id="PTHR46953:SF1">
    <property type="entry name" value="G-PROTEIN COUPLED RECEPTOR MTH-LIKE 1-RELATED"/>
    <property type="match status" value="1"/>
</dbReference>
<feature type="compositionally biased region" description="Polar residues" evidence="1">
    <location>
        <begin position="227"/>
        <end position="245"/>
    </location>
</feature>
<feature type="region of interest" description="Disordered" evidence="1">
    <location>
        <begin position="217"/>
        <end position="264"/>
    </location>
</feature>
<dbReference type="EMBL" id="CAXKWB010066330">
    <property type="protein sequence ID" value="CAL4189814.1"/>
    <property type="molecule type" value="Genomic_DNA"/>
</dbReference>
<gene>
    <name evidence="3" type="ORF">MNOR_LOCUS36422</name>
</gene>
<keyword evidence="2" id="KW-0812">Transmembrane</keyword>
<comment type="caution">
    <text evidence="3">The sequence shown here is derived from an EMBL/GenBank/DDBJ whole genome shotgun (WGS) entry which is preliminary data.</text>
</comment>
<reference evidence="3 4" key="1">
    <citation type="submission" date="2024-05" db="EMBL/GenBank/DDBJ databases">
        <authorList>
            <person name="Wallberg A."/>
        </authorList>
    </citation>
    <scope>NUCLEOTIDE SEQUENCE [LARGE SCALE GENOMIC DNA]</scope>
</reference>
<evidence type="ECO:0000313" key="4">
    <source>
        <dbReference type="Proteomes" id="UP001497623"/>
    </source>
</evidence>
<feature type="transmembrane region" description="Helical" evidence="2">
    <location>
        <begin position="103"/>
        <end position="123"/>
    </location>
</feature>
<dbReference type="InterPro" id="IPR052808">
    <property type="entry name" value="GPCR_Mth-like"/>
</dbReference>